<dbReference type="CDD" id="cd06464">
    <property type="entry name" value="ACD_sHsps-like"/>
    <property type="match status" value="1"/>
</dbReference>
<sequence length="39" mass="4128">TLPAKVEQNKVKAAFVRGVLIITLPKAEGAQPKRIAISA</sequence>
<feature type="domain" description="SHSP" evidence="3">
    <location>
        <begin position="1"/>
        <end position="39"/>
    </location>
</feature>
<proteinExistence type="inferred from homology"/>
<comment type="caution">
    <text evidence="4">The sequence shown here is derived from an EMBL/GenBank/DDBJ whole genome shotgun (WGS) entry which is preliminary data.</text>
</comment>
<name>A0A2G6KLS1_9BACT</name>
<dbReference type="PROSITE" id="PS01031">
    <property type="entry name" value="SHSP"/>
    <property type="match status" value="1"/>
</dbReference>
<dbReference type="SUPFAM" id="SSF49764">
    <property type="entry name" value="HSP20-like chaperones"/>
    <property type="match status" value="1"/>
</dbReference>
<dbReference type="AlphaFoldDB" id="A0A2G6KLS1"/>
<evidence type="ECO:0000256" key="2">
    <source>
        <dbReference type="RuleBase" id="RU003616"/>
    </source>
</evidence>
<evidence type="ECO:0000259" key="3">
    <source>
        <dbReference type="PROSITE" id="PS01031"/>
    </source>
</evidence>
<evidence type="ECO:0000256" key="1">
    <source>
        <dbReference type="PROSITE-ProRule" id="PRU00285"/>
    </source>
</evidence>
<accession>A0A2G6KLS1</accession>
<dbReference type="Proteomes" id="UP000230821">
    <property type="component" value="Unassembled WGS sequence"/>
</dbReference>
<dbReference type="InterPro" id="IPR002068">
    <property type="entry name" value="A-crystallin/Hsp20_dom"/>
</dbReference>
<dbReference type="Pfam" id="PF00011">
    <property type="entry name" value="HSP20"/>
    <property type="match status" value="1"/>
</dbReference>
<evidence type="ECO:0000313" key="5">
    <source>
        <dbReference type="Proteomes" id="UP000230821"/>
    </source>
</evidence>
<protein>
    <submittedName>
        <fullName evidence="4">Heat-shock protein Hsp20</fullName>
    </submittedName>
</protein>
<feature type="non-terminal residue" evidence="4">
    <location>
        <position position="1"/>
    </location>
</feature>
<evidence type="ECO:0000313" key="4">
    <source>
        <dbReference type="EMBL" id="PIE35759.1"/>
    </source>
</evidence>
<dbReference type="EMBL" id="PDSK01000034">
    <property type="protein sequence ID" value="PIE35759.1"/>
    <property type="molecule type" value="Genomic_DNA"/>
</dbReference>
<dbReference type="Gene3D" id="2.60.40.790">
    <property type="match status" value="1"/>
</dbReference>
<organism evidence="4 5">
    <name type="scientific">candidate division KSB3 bacterium</name>
    <dbReference type="NCBI Taxonomy" id="2044937"/>
    <lineage>
        <taxon>Bacteria</taxon>
        <taxon>candidate division KSB3</taxon>
    </lineage>
</organism>
<comment type="similarity">
    <text evidence="1 2">Belongs to the small heat shock protein (HSP20) family.</text>
</comment>
<dbReference type="InterPro" id="IPR008978">
    <property type="entry name" value="HSP20-like_chaperone"/>
</dbReference>
<gene>
    <name evidence="4" type="ORF">CSA56_03025</name>
</gene>
<reference evidence="4 5" key="1">
    <citation type="submission" date="2017-10" db="EMBL/GenBank/DDBJ databases">
        <title>Novel microbial diversity and functional potential in the marine mammal oral microbiome.</title>
        <authorList>
            <person name="Dudek N.K."/>
            <person name="Sun C.L."/>
            <person name="Burstein D."/>
            <person name="Kantor R.S."/>
            <person name="Aliaga Goltsman D.S."/>
            <person name="Bik E.M."/>
            <person name="Thomas B.C."/>
            <person name="Banfield J.F."/>
            <person name="Relman D.A."/>
        </authorList>
    </citation>
    <scope>NUCLEOTIDE SEQUENCE [LARGE SCALE GENOMIC DNA]</scope>
    <source>
        <strain evidence="4">DOLJORAL78_47_16</strain>
    </source>
</reference>